<dbReference type="SUPFAM" id="SSF54427">
    <property type="entry name" value="NTF2-like"/>
    <property type="match status" value="1"/>
</dbReference>
<dbReference type="Proteomes" id="UP000471242">
    <property type="component" value="Unassembled WGS sequence"/>
</dbReference>
<feature type="chain" id="PRO_5015029412" evidence="1">
    <location>
        <begin position="26"/>
        <end position="189"/>
    </location>
</feature>
<dbReference type="KEGG" id="vcq:EN18_04840"/>
<dbReference type="Gene3D" id="3.10.450.50">
    <property type="match status" value="1"/>
</dbReference>
<reference evidence="3" key="5">
    <citation type="submission" date="2021-05" db="EMBL/GenBank/DDBJ databases">
        <authorList>
            <person name="Stine C."/>
        </authorList>
    </citation>
    <scope>NUCLEOTIDE SEQUENCE</scope>
    <source>
        <strain evidence="3">TDS0091212</strain>
    </source>
</reference>
<reference evidence="3" key="6">
    <citation type="submission" date="2023-08" db="EMBL/GenBank/DDBJ databases">
        <title>Vibrio cholerae Outbreaks in Tanzania Exemplify Founder Flush: Simultaneous Increases in Population Size and Genetic Diversity.</title>
        <authorList>
            <person name="Debes A.K."/>
            <person name="Mohammed A."/>
            <person name="Maseke I."/>
            <person name="Almeida M."/>
            <person name="Li S."/>
            <person name="Matimba H."/>
            <person name="Joachim A."/>
            <person name="Mizinduko M."/>
            <person name="Nyanga S."/>
            <person name="Kelly M."/>
            <person name="Kachwamba Y."/>
            <person name="Schaffer A.M."/>
            <person name="Nyanga A.S."/>
            <person name="Mghamba J."/>
            <person name="Mosha F.S."/>
            <person name="Sack D.A."/>
            <person name="Stine O.C."/>
        </authorList>
    </citation>
    <scope>NUCLEOTIDE SEQUENCE</scope>
    <source>
        <strain evidence="3">TDS0091212</strain>
    </source>
</reference>
<dbReference type="Proteomes" id="UP000323583">
    <property type="component" value="Unassembled WGS sequence"/>
</dbReference>
<dbReference type="EMBL" id="VSGZ01000035">
    <property type="protein sequence ID" value="TXY91767.1"/>
    <property type="molecule type" value="Genomic_DNA"/>
</dbReference>
<dbReference type="EMBL" id="QZRB01000029">
    <property type="protein sequence ID" value="MVD25198.1"/>
    <property type="molecule type" value="Genomic_DNA"/>
</dbReference>
<comment type="caution">
    <text evidence="7">The sequence shown here is derived from an EMBL/GenBank/DDBJ whole genome shotgun (WGS) entry which is preliminary data.</text>
</comment>
<evidence type="ECO:0000313" key="3">
    <source>
        <dbReference type="EMBL" id="MBS7671912.1"/>
    </source>
</evidence>
<dbReference type="Proteomes" id="UP000323819">
    <property type="component" value="Unassembled WGS sequence"/>
</dbReference>
<evidence type="ECO:0000313" key="10">
    <source>
        <dbReference type="Proteomes" id="UP000323583"/>
    </source>
</evidence>
<reference evidence="5 8" key="1">
    <citation type="journal article" date="2017" name="Emerg. Infect. Dis.">
        <title>Carbapenemase VCC-1-Producing Vibrio cholerae in Coastal Waters of Germany.</title>
        <authorList>
            <person name="Hammerl J.A."/>
            <person name="Jackel C."/>
            <person name="Bortolaia V."/>
            <person name="Schwartz K."/>
            <person name="Bier N."/>
            <person name="Hendriksen R.S."/>
            <person name="Guerra B."/>
            <person name="Strauch E."/>
        </authorList>
    </citation>
    <scope>NUCLEOTIDE SEQUENCE [LARGE SCALE GENOMIC DNA]</scope>
    <source>
        <strain evidence="5 8">VN-2825</strain>
    </source>
</reference>
<sequence>MQRMTRTLSVSALILCGLLPFTTQAADLVVNNNITHEDVLKAQQAWGEALIKISDTYQKQGIKAATELANQVLDQAYGYQQGAVLFKPTLASGKQTFRTDTEGALSYFVGNNKSYPQDSGFALKGWKEYRFENAAVYIDGDLALTTGNVFLVNDKGQETVVDKSWAFKKDEQGQLRIVLHHSSLPYQAK</sequence>
<dbReference type="Proteomes" id="UP000323225">
    <property type="component" value="Unassembled WGS sequence"/>
</dbReference>
<dbReference type="PIRSF" id="PIRSF028288">
    <property type="entry name" value="UCP028288"/>
    <property type="match status" value="1"/>
</dbReference>
<evidence type="ECO:0000313" key="8">
    <source>
        <dbReference type="Proteomes" id="UP000266701"/>
    </source>
</evidence>
<reference evidence="10 11" key="3">
    <citation type="submission" date="2019-06" db="EMBL/GenBank/DDBJ databases">
        <title>Vibrio cholerae phylogeny based on whole-genome sequencing reveals genetic diversity and population strucutre.</title>
        <authorList>
            <person name="Zhiqiu Y."/>
            <person name="Bin L."/>
            <person name="Lingyan J."/>
        </authorList>
    </citation>
    <scope>NUCLEOTIDE SEQUENCE [LARGE SCALE GENOMIC DNA]</scope>
    <source>
        <strain evidence="7 10">N2768</strain>
        <strain evidence="6 11">N2814</strain>
    </source>
</reference>
<evidence type="ECO:0000313" key="11">
    <source>
        <dbReference type="Proteomes" id="UP000323819"/>
    </source>
</evidence>
<dbReference type="Proteomes" id="UP001196338">
    <property type="component" value="Unassembled WGS sequence"/>
</dbReference>
<evidence type="ECO:0000313" key="4">
    <source>
        <dbReference type="EMBL" id="MVD25198.1"/>
    </source>
</evidence>
<dbReference type="OMA" id="VAMGNYF"/>
<dbReference type="Proteomes" id="UP000266701">
    <property type="component" value="Unassembled WGS sequence"/>
</dbReference>
<gene>
    <name evidence="5" type="ORF">BC353_12870</name>
    <name evidence="4" type="ORF">D6U24_17770</name>
    <name evidence="2" type="ORF">F0M16_19810</name>
    <name evidence="7" type="ORF">FXE67_07170</name>
    <name evidence="6" type="ORF">FXF03_06430</name>
    <name evidence="3" type="ORF">KIN13_00435</name>
</gene>
<feature type="signal peptide" evidence="1">
    <location>
        <begin position="1"/>
        <end position="25"/>
    </location>
</feature>
<dbReference type="EMBL" id="JAHBND010000050">
    <property type="protein sequence ID" value="MBS7671912.1"/>
    <property type="molecule type" value="Genomic_DNA"/>
</dbReference>
<dbReference type="GO" id="GO:0016787">
    <property type="term" value="F:hydrolase activity"/>
    <property type="evidence" value="ECO:0007669"/>
    <property type="project" value="UniProtKB-KW"/>
</dbReference>
<reference evidence="2 9" key="4">
    <citation type="submission" date="2019-09" db="EMBL/GenBank/DDBJ databases">
        <authorList>
            <person name="Kritzky A."/>
            <person name="Schelkanova E.Y."/>
            <person name="Alkhova Z.V."/>
            <person name="Smirnova N.I."/>
        </authorList>
    </citation>
    <scope>NUCLEOTIDE SEQUENCE [LARGE SCALE GENOMIC DNA]</scope>
    <source>
        <strain evidence="2 9">M1526</strain>
    </source>
</reference>
<accession>A0A086SJS2</accession>
<dbReference type="GeneID" id="89512275"/>
<dbReference type="KEGG" id="vcx:VAA049_1684"/>
<evidence type="ECO:0000256" key="1">
    <source>
        <dbReference type="SAM" id="SignalP"/>
    </source>
</evidence>
<protein>
    <submittedName>
        <fullName evidence="7">Phosphoribosyl-AMP cyclohydrolase</fullName>
    </submittedName>
</protein>
<keyword evidence="1" id="KW-0732">Signal</keyword>
<dbReference type="InterPro" id="IPR032710">
    <property type="entry name" value="NTF2-like_dom_sf"/>
</dbReference>
<dbReference type="EMBL" id="VUAA01000030">
    <property type="protein sequence ID" value="KAA1253041.1"/>
    <property type="molecule type" value="Genomic_DNA"/>
</dbReference>
<organism evidence="7 10">
    <name type="scientific">Vibrio cholerae</name>
    <dbReference type="NCBI Taxonomy" id="666"/>
    <lineage>
        <taxon>Bacteria</taxon>
        <taxon>Pseudomonadati</taxon>
        <taxon>Pseudomonadota</taxon>
        <taxon>Gammaproteobacteria</taxon>
        <taxon>Vibrionales</taxon>
        <taxon>Vibrionaceae</taxon>
        <taxon>Vibrio</taxon>
    </lineage>
</organism>
<evidence type="ECO:0000313" key="9">
    <source>
        <dbReference type="Proteomes" id="UP000323225"/>
    </source>
</evidence>
<dbReference type="KEGG" id="vcz:VAB027_810"/>
<evidence type="ECO:0000313" key="6">
    <source>
        <dbReference type="EMBL" id="TXX66522.1"/>
    </source>
</evidence>
<evidence type="ECO:0000313" key="2">
    <source>
        <dbReference type="EMBL" id="KAA1253041.1"/>
    </source>
</evidence>
<evidence type="ECO:0000313" key="7">
    <source>
        <dbReference type="EMBL" id="TXY91767.1"/>
    </source>
</evidence>
<proteinExistence type="predicted"/>
<dbReference type="RefSeq" id="WP_001189466.1">
    <property type="nucleotide sequence ID" value="NZ_AP018677.1"/>
</dbReference>
<dbReference type="InterPro" id="IPR016878">
    <property type="entry name" value="MICAH-like"/>
</dbReference>
<keyword evidence="7" id="KW-0378">Hydrolase</keyword>
<name>A0A086SJS2_VIBCL</name>
<evidence type="ECO:0000313" key="5">
    <source>
        <dbReference type="EMBL" id="RGP87610.1"/>
    </source>
</evidence>
<evidence type="ECO:0000313" key="12">
    <source>
        <dbReference type="Proteomes" id="UP000471242"/>
    </source>
</evidence>
<dbReference type="EMBL" id="VSIJ01000019">
    <property type="protein sequence ID" value="TXX66522.1"/>
    <property type="molecule type" value="Genomic_DNA"/>
</dbReference>
<dbReference type="EMBL" id="MCBA01000141">
    <property type="protein sequence ID" value="RGP87610.1"/>
    <property type="molecule type" value="Genomic_DNA"/>
</dbReference>
<dbReference type="AlphaFoldDB" id="A0A086SJS2"/>
<reference evidence="4 12" key="2">
    <citation type="submission" date="2018-09" db="EMBL/GenBank/DDBJ databases">
        <title>Genomic epidemiology reveals two lineages of Vibrio cholerae that can cause global cholera epidemics despite absence of cholera toxin gene.</title>
        <authorList>
            <person name="Wang H."/>
            <person name="Zen W."/>
            <person name="Yu H."/>
            <person name="Zhang W."/>
            <person name="Pan J."/>
            <person name="Yang C."/>
            <person name="Cui Y."/>
        </authorList>
    </citation>
    <scope>NUCLEOTIDE SEQUENCE [LARGE SCALE GENOMIC DNA]</scope>
    <source>
        <strain evidence="4 12">00-1_S85</strain>
    </source>
</reference>